<dbReference type="Proteomes" id="UP000033876">
    <property type="component" value="Unassembled WGS sequence"/>
</dbReference>
<reference evidence="1 2" key="1">
    <citation type="journal article" date="2015" name="Nature">
        <title>rRNA introns, odd ribosomes, and small enigmatic genomes across a large radiation of phyla.</title>
        <authorList>
            <person name="Brown C.T."/>
            <person name="Hug L.A."/>
            <person name="Thomas B.C."/>
            <person name="Sharon I."/>
            <person name="Castelle C.J."/>
            <person name="Singh A."/>
            <person name="Wilkins M.J."/>
            <person name="Williams K.H."/>
            <person name="Banfield J.F."/>
        </authorList>
    </citation>
    <scope>NUCLEOTIDE SEQUENCE [LARGE SCALE GENOMIC DNA]</scope>
</reference>
<dbReference type="CDD" id="cd02440">
    <property type="entry name" value="AdoMet_MTases"/>
    <property type="match status" value="1"/>
</dbReference>
<dbReference type="PANTHER" id="PTHR43861">
    <property type="entry name" value="TRANS-ACONITATE 2-METHYLTRANSFERASE-RELATED"/>
    <property type="match status" value="1"/>
</dbReference>
<evidence type="ECO:0000313" key="1">
    <source>
        <dbReference type="EMBL" id="KKQ35136.1"/>
    </source>
</evidence>
<sequence>MNTYPQGGNYTPGREARWKYGVEVAVKKIKQHGLGKKYTILDIGCGDGSFLHMLNLRLSREKISHDKFEYFGIDGDKGFKNMIEEGGGNFIFGDIIRLEKLIGKLSFNLVVASEIIEHVDETDALITNIKSVLKPGGLIYLTTPNLAAWHSRIMLLCGYQPLPTEVSNVSGGFGKGVLWKKYYDKPIHHLRIFTFKAMREFVEFHDLKIIKSFGGGYRWYDSIFFGNMLRGLAPVIIMLLRNKKTDTDIK</sequence>
<dbReference type="EMBL" id="LBTF01000024">
    <property type="protein sequence ID" value="KKQ35136.1"/>
    <property type="molecule type" value="Genomic_DNA"/>
</dbReference>
<gene>
    <name evidence="1" type="ORF">US50_C0024G0005</name>
</gene>
<accession>A0A0G0K3E1</accession>
<comment type="caution">
    <text evidence="1">The sequence shown here is derived from an EMBL/GenBank/DDBJ whole genome shotgun (WGS) entry which is preliminary data.</text>
</comment>
<proteinExistence type="predicted"/>
<organism evidence="1 2">
    <name type="scientific">Candidatus Nomurabacteria bacterium GW2011_GWB1_37_5</name>
    <dbReference type="NCBI Taxonomy" id="1618742"/>
    <lineage>
        <taxon>Bacteria</taxon>
        <taxon>Candidatus Nomuraibacteriota</taxon>
    </lineage>
</organism>
<protein>
    <submittedName>
        <fullName evidence="1">Methyltransferase type 11</fullName>
    </submittedName>
</protein>
<dbReference type="AlphaFoldDB" id="A0A0G0K3E1"/>
<dbReference type="PANTHER" id="PTHR43861:SF6">
    <property type="entry name" value="METHYLTRANSFERASE TYPE 11"/>
    <property type="match status" value="1"/>
</dbReference>
<dbReference type="SUPFAM" id="SSF53335">
    <property type="entry name" value="S-adenosyl-L-methionine-dependent methyltransferases"/>
    <property type="match status" value="1"/>
</dbReference>
<name>A0A0G0K3E1_9BACT</name>
<evidence type="ECO:0000313" key="2">
    <source>
        <dbReference type="Proteomes" id="UP000033876"/>
    </source>
</evidence>
<keyword evidence="1" id="KW-0489">Methyltransferase</keyword>
<dbReference type="Gene3D" id="3.40.50.150">
    <property type="entry name" value="Vaccinia Virus protein VP39"/>
    <property type="match status" value="1"/>
</dbReference>
<dbReference type="InterPro" id="IPR029063">
    <property type="entry name" value="SAM-dependent_MTases_sf"/>
</dbReference>
<dbReference type="GO" id="GO:0008168">
    <property type="term" value="F:methyltransferase activity"/>
    <property type="evidence" value="ECO:0007669"/>
    <property type="project" value="UniProtKB-KW"/>
</dbReference>
<keyword evidence="1" id="KW-0808">Transferase</keyword>
<dbReference type="GO" id="GO:0032259">
    <property type="term" value="P:methylation"/>
    <property type="evidence" value="ECO:0007669"/>
    <property type="project" value="UniProtKB-KW"/>
</dbReference>
<dbReference type="Pfam" id="PF13489">
    <property type="entry name" value="Methyltransf_23"/>
    <property type="match status" value="1"/>
</dbReference>